<dbReference type="GO" id="GO:0009089">
    <property type="term" value="P:lysine biosynthetic process via diaminopimelate"/>
    <property type="evidence" value="ECO:0007669"/>
    <property type="project" value="UniProtKB-UniRule"/>
</dbReference>
<comment type="catalytic activity">
    <reaction evidence="11 12">
        <text>L-aspartate 4-semialdehyde + pyruvate = (2S,4S)-4-hydroxy-2,3,4,5-tetrahydrodipicolinate + H2O + H(+)</text>
        <dbReference type="Rhea" id="RHEA:34171"/>
        <dbReference type="ChEBI" id="CHEBI:15361"/>
        <dbReference type="ChEBI" id="CHEBI:15377"/>
        <dbReference type="ChEBI" id="CHEBI:15378"/>
        <dbReference type="ChEBI" id="CHEBI:67139"/>
        <dbReference type="ChEBI" id="CHEBI:537519"/>
        <dbReference type="EC" id="4.3.3.7"/>
    </reaction>
</comment>
<gene>
    <name evidence="12" type="primary">dapA</name>
    <name evidence="16" type="ORF">Deia_00046</name>
</gene>
<dbReference type="NCBIfam" id="TIGR00674">
    <property type="entry name" value="dapA"/>
    <property type="match status" value="1"/>
</dbReference>
<dbReference type="OrthoDB" id="9782828at2"/>
<evidence type="ECO:0000256" key="13">
    <source>
        <dbReference type="PIRNR" id="PIRNR001365"/>
    </source>
</evidence>
<feature type="active site" description="Schiff-base intermediate with substrate" evidence="12 14">
    <location>
        <position position="161"/>
    </location>
</feature>
<evidence type="ECO:0000313" key="17">
    <source>
        <dbReference type="Proteomes" id="UP000321934"/>
    </source>
</evidence>
<organism evidence="16 17">
    <name type="scientific">Candidatus Deianiraea vastatrix</name>
    <dbReference type="NCBI Taxonomy" id="2163644"/>
    <lineage>
        <taxon>Bacteria</taxon>
        <taxon>Pseudomonadati</taxon>
        <taxon>Pseudomonadota</taxon>
        <taxon>Alphaproteobacteria</taxon>
        <taxon>Rickettsiales</taxon>
        <taxon>Candidatus Deianiraeaceae</taxon>
        <taxon>Candidatus Deianiraea</taxon>
    </lineage>
</organism>
<dbReference type="Pfam" id="PF00701">
    <property type="entry name" value="DHDPS"/>
    <property type="match status" value="1"/>
</dbReference>
<keyword evidence="8 12" id="KW-0457">Lysine biosynthesis</keyword>
<comment type="function">
    <text evidence="1 12">Catalyzes the condensation of (S)-aspartate-beta-semialdehyde [(S)-ASA] and pyruvate to 4-hydroxy-tetrahydrodipicolinate (HTPA).</text>
</comment>
<comment type="caution">
    <text evidence="12">Was originally thought to be a dihydrodipicolinate synthase (DHDPS), catalyzing the condensation of (S)-aspartate-beta-semialdehyde [(S)-ASA] and pyruvate to dihydrodipicolinate (DHDP). However, it was shown in E.coli that the product of the enzymatic reaction is not dihydrodipicolinate but in fact (4S)-4-hydroxy-2,3,4,5-tetrahydro-(2S)-dipicolinic acid (HTPA), and that the consecutive dehydration reaction leading to DHDP is not spontaneous but catalyzed by DapB.</text>
</comment>
<keyword evidence="5 12" id="KW-0963">Cytoplasm</keyword>
<dbReference type="InterPro" id="IPR013785">
    <property type="entry name" value="Aldolase_TIM"/>
</dbReference>
<accession>A0A5B8XC70</accession>
<dbReference type="InterPro" id="IPR002220">
    <property type="entry name" value="DapA-like"/>
</dbReference>
<evidence type="ECO:0000256" key="10">
    <source>
        <dbReference type="ARBA" id="ARBA00023270"/>
    </source>
</evidence>
<name>A0A5B8XC70_9RICK</name>
<dbReference type="EC" id="4.3.3.7" evidence="4 12"/>
<dbReference type="SUPFAM" id="SSF51569">
    <property type="entry name" value="Aldolase"/>
    <property type="match status" value="1"/>
</dbReference>
<comment type="subcellular location">
    <subcellularLocation>
        <location evidence="12">Cytoplasm</location>
    </subcellularLocation>
</comment>
<evidence type="ECO:0000256" key="9">
    <source>
        <dbReference type="ARBA" id="ARBA00023239"/>
    </source>
</evidence>
<evidence type="ECO:0000256" key="6">
    <source>
        <dbReference type="ARBA" id="ARBA00022605"/>
    </source>
</evidence>
<dbReference type="HAMAP" id="MF_00418">
    <property type="entry name" value="DapA"/>
    <property type="match status" value="1"/>
</dbReference>
<feature type="site" description="Part of a proton relay during catalysis" evidence="12">
    <location>
        <position position="106"/>
    </location>
</feature>
<proteinExistence type="inferred from homology"/>
<feature type="binding site" evidence="12 15">
    <location>
        <position position="44"/>
    </location>
    <ligand>
        <name>pyruvate</name>
        <dbReference type="ChEBI" id="CHEBI:15361"/>
    </ligand>
</feature>
<comment type="pathway">
    <text evidence="2 12">Amino-acid biosynthesis; L-lysine biosynthesis via DAP pathway; (S)-tetrahydrodipicolinate from L-aspartate: step 3/4.</text>
</comment>
<dbReference type="PANTHER" id="PTHR12128:SF66">
    <property type="entry name" value="4-HYDROXY-2-OXOGLUTARATE ALDOLASE, MITOCHONDRIAL"/>
    <property type="match status" value="1"/>
</dbReference>
<keyword evidence="9 12" id="KW-0456">Lyase</keyword>
<evidence type="ECO:0000256" key="3">
    <source>
        <dbReference type="ARBA" id="ARBA00007592"/>
    </source>
</evidence>
<evidence type="ECO:0000256" key="5">
    <source>
        <dbReference type="ARBA" id="ARBA00022490"/>
    </source>
</evidence>
<dbReference type="CDD" id="cd00950">
    <property type="entry name" value="DHDPS"/>
    <property type="match status" value="1"/>
</dbReference>
<dbReference type="AlphaFoldDB" id="A0A5B8XC70"/>
<dbReference type="InterPro" id="IPR005263">
    <property type="entry name" value="DapA"/>
</dbReference>
<dbReference type="GO" id="GO:0005829">
    <property type="term" value="C:cytosol"/>
    <property type="evidence" value="ECO:0007669"/>
    <property type="project" value="TreeGrafter"/>
</dbReference>
<dbReference type="UniPathway" id="UPA00034">
    <property type="reaction ID" value="UER00017"/>
</dbReference>
<keyword evidence="7 12" id="KW-0220">Diaminopimelate biosynthesis</keyword>
<dbReference type="PRINTS" id="PR00146">
    <property type="entry name" value="DHPICSNTHASE"/>
</dbReference>
<comment type="subunit">
    <text evidence="12">Homotetramer; dimer of dimers.</text>
</comment>
<comment type="similarity">
    <text evidence="3 12 13">Belongs to the DapA family.</text>
</comment>
<dbReference type="SMART" id="SM01130">
    <property type="entry name" value="DHDPS"/>
    <property type="match status" value="1"/>
</dbReference>
<dbReference type="GO" id="GO:0008840">
    <property type="term" value="F:4-hydroxy-tetrahydrodipicolinate synthase activity"/>
    <property type="evidence" value="ECO:0007669"/>
    <property type="project" value="UniProtKB-UniRule"/>
</dbReference>
<feature type="binding site" evidence="12 15">
    <location>
        <position position="207"/>
    </location>
    <ligand>
        <name>pyruvate</name>
        <dbReference type="ChEBI" id="CHEBI:15361"/>
    </ligand>
</feature>
<reference evidence="16 17" key="1">
    <citation type="journal article" date="2019" name="ISME J.">
        <title>Deianiraea, an extracellular bacterium associated with the ciliate Paramecium, suggests an alternative scenario for the evolution of Rickettsiales.</title>
        <authorList>
            <person name="Castelli M."/>
            <person name="Sabaneyeva E."/>
            <person name="Lanzoni O."/>
            <person name="Lebedeva N."/>
            <person name="Floriano A.M."/>
            <person name="Gaiarsa S."/>
            <person name="Benken K."/>
            <person name="Modeo L."/>
            <person name="Bandi C."/>
            <person name="Potekhin A."/>
            <person name="Sassera D."/>
            <person name="Petroni G."/>
        </authorList>
    </citation>
    <scope>NUCLEOTIDE SEQUENCE [LARGE SCALE GENOMIC DNA]</scope>
    <source>
        <strain evidence="16">CyL4-1</strain>
    </source>
</reference>
<feature type="site" description="Part of a proton relay during catalysis" evidence="12">
    <location>
        <position position="43"/>
    </location>
</feature>
<evidence type="ECO:0000256" key="2">
    <source>
        <dbReference type="ARBA" id="ARBA00005120"/>
    </source>
</evidence>
<dbReference type="InterPro" id="IPR020625">
    <property type="entry name" value="Schiff_base-form_aldolases_AS"/>
</dbReference>
<evidence type="ECO:0000313" key="16">
    <source>
        <dbReference type="EMBL" id="QED22860.1"/>
    </source>
</evidence>
<evidence type="ECO:0000256" key="11">
    <source>
        <dbReference type="ARBA" id="ARBA00047836"/>
    </source>
</evidence>
<dbReference type="PIRSF" id="PIRSF001365">
    <property type="entry name" value="DHDPS"/>
    <property type="match status" value="1"/>
</dbReference>
<dbReference type="EMBL" id="CP029077">
    <property type="protein sequence ID" value="QED22860.1"/>
    <property type="molecule type" value="Genomic_DNA"/>
</dbReference>
<evidence type="ECO:0000256" key="12">
    <source>
        <dbReference type="HAMAP-Rule" id="MF_00418"/>
    </source>
</evidence>
<evidence type="ECO:0000256" key="1">
    <source>
        <dbReference type="ARBA" id="ARBA00003294"/>
    </source>
</evidence>
<keyword evidence="6 12" id="KW-0028">Amino-acid biosynthesis</keyword>
<protein>
    <recommendedName>
        <fullName evidence="4 12">4-hydroxy-tetrahydrodipicolinate synthase</fullName>
        <shortName evidence="12">HTPA synthase</shortName>
        <ecNumber evidence="4 12">4.3.3.7</ecNumber>
    </recommendedName>
</protein>
<dbReference type="RefSeq" id="WP_146820168.1">
    <property type="nucleotide sequence ID" value="NZ_CP029077.1"/>
</dbReference>
<dbReference type="Proteomes" id="UP000321934">
    <property type="component" value="Chromosome"/>
</dbReference>
<evidence type="ECO:0000256" key="14">
    <source>
        <dbReference type="PIRSR" id="PIRSR001365-1"/>
    </source>
</evidence>
<sequence length="295" mass="32270">MFTGVATAIITPFKNGEIDIKSLEKIVQFQIDNKISAICPCGTTGEIATLTIDEYKKVIETVVKIAKGKAFILAGVGGNDTAKVIKNIDIATKCGADGVLCVMPYYNKPSQDGLIAHFSEISSNSSLPIMLYNVPSRTVTDISDDTIARLAAKCKNIVALKDASGNLERVALLRQKLKENNVNNFKIYSGDDITTLAYIAMGAVGLISVASNIIPKQCEEMVTLCLEQNFEKARILQDKYAKLFDAMFIDTNPAPVKFALSKLGFCDNELRLPLVKMNEKCEEIVEKTLKECNLL</sequence>
<evidence type="ECO:0000256" key="4">
    <source>
        <dbReference type="ARBA" id="ARBA00012086"/>
    </source>
</evidence>
<evidence type="ECO:0000256" key="8">
    <source>
        <dbReference type="ARBA" id="ARBA00023154"/>
    </source>
</evidence>
<dbReference type="PANTHER" id="PTHR12128">
    <property type="entry name" value="DIHYDRODIPICOLINATE SYNTHASE"/>
    <property type="match status" value="1"/>
</dbReference>
<keyword evidence="10 12" id="KW-0704">Schiff base</keyword>
<dbReference type="GO" id="GO:0019877">
    <property type="term" value="P:diaminopimelate biosynthetic process"/>
    <property type="evidence" value="ECO:0007669"/>
    <property type="project" value="UniProtKB-UniRule"/>
</dbReference>
<feature type="active site" description="Proton donor/acceptor" evidence="12 14">
    <location>
        <position position="132"/>
    </location>
</feature>
<dbReference type="Gene3D" id="3.20.20.70">
    <property type="entry name" value="Aldolase class I"/>
    <property type="match status" value="1"/>
</dbReference>
<evidence type="ECO:0000256" key="7">
    <source>
        <dbReference type="ARBA" id="ARBA00022915"/>
    </source>
</evidence>
<keyword evidence="17" id="KW-1185">Reference proteome</keyword>
<evidence type="ECO:0000256" key="15">
    <source>
        <dbReference type="PIRSR" id="PIRSR001365-2"/>
    </source>
</evidence>
<dbReference type="PROSITE" id="PS00666">
    <property type="entry name" value="DHDPS_2"/>
    <property type="match status" value="1"/>
</dbReference>